<dbReference type="Pfam" id="PF17291">
    <property type="entry name" value="M60-like_N"/>
    <property type="match status" value="1"/>
</dbReference>
<dbReference type="Gene3D" id="1.10.390.30">
    <property type="entry name" value="Peptidase M60, enhancin-like domain 3"/>
    <property type="match status" value="1"/>
</dbReference>
<keyword evidence="2" id="KW-0482">Metalloprotease</keyword>
<protein>
    <submittedName>
        <fullName evidence="2">ImpA family metalloprotease</fullName>
        <ecNumber evidence="2">3.4.24.-</ecNumber>
    </submittedName>
</protein>
<feature type="domain" description="Peptidase M60" evidence="1">
    <location>
        <begin position="539"/>
        <end position="918"/>
    </location>
</feature>
<proteinExistence type="predicted"/>
<organism evidence="2 3">
    <name type="scientific">Photobacterium atrarenae</name>
    <dbReference type="NCBI Taxonomy" id="865757"/>
    <lineage>
        <taxon>Bacteria</taxon>
        <taxon>Pseudomonadati</taxon>
        <taxon>Pseudomonadota</taxon>
        <taxon>Gammaproteobacteria</taxon>
        <taxon>Vibrionales</taxon>
        <taxon>Vibrionaceae</taxon>
        <taxon>Photobacterium</taxon>
    </lineage>
</organism>
<evidence type="ECO:0000313" key="3">
    <source>
        <dbReference type="Proteomes" id="UP001057998"/>
    </source>
</evidence>
<dbReference type="RefSeq" id="WP_255391332.1">
    <property type="nucleotide sequence ID" value="NZ_CP101509.1"/>
</dbReference>
<evidence type="ECO:0000313" key="2">
    <source>
        <dbReference type="EMBL" id="UTV29993.1"/>
    </source>
</evidence>
<name>A0ABY5GKZ2_9GAMM</name>
<dbReference type="InterPro" id="IPR031161">
    <property type="entry name" value="Peptidase_M60_dom"/>
</dbReference>
<keyword evidence="3" id="KW-1185">Reference proteome</keyword>
<keyword evidence="2" id="KW-0645">Protease</keyword>
<dbReference type="PROSITE" id="PS51723">
    <property type="entry name" value="PEPTIDASE_M60"/>
    <property type="match status" value="1"/>
</dbReference>
<accession>A0ABY5GKZ2</accession>
<dbReference type="InterPro" id="IPR041549">
    <property type="entry name" value="IMPa_helical"/>
</dbReference>
<dbReference type="SMART" id="SM01276">
    <property type="entry name" value="M60-like"/>
    <property type="match status" value="1"/>
</dbReference>
<dbReference type="InterPro" id="IPR035423">
    <property type="entry name" value="M60-like_N"/>
</dbReference>
<dbReference type="PROSITE" id="PS51257">
    <property type="entry name" value="PROKAR_LIPOPROTEIN"/>
    <property type="match status" value="1"/>
</dbReference>
<dbReference type="InterPro" id="IPR042279">
    <property type="entry name" value="Pep_M60_3"/>
</dbReference>
<dbReference type="Proteomes" id="UP001057998">
    <property type="component" value="Chromosome 2"/>
</dbReference>
<sequence length="1075" mass="119392">MKPNQLTSQWLTFSSVGLLVACGSDGPGATEQVRIVKPLKAAEYTLTSQASVGGMITPSAVSVVEGQQYIFSITPEDGYVLDTVTGCHGQLTGSDYQTGVITSPCEVRASFLTHAEAAVKREDHTLASADELIDFSREQIQVAQAKRQALVDTLYQNVGSTIAWHPSHDSITLSSFLPAHTMMVLRSTQEEKGKPSAKGLVYVGEQAGHRYAAMAANMFAVDNSAQTDQLLKNLLDWMTGGAGESKPLSVVTTHMSSHRDSWYFPHNEKIRAWLETYYPGRHVINTANRCEYSDLASCIQQQKPDVIVMSDVDRNGQGSPAGQAVVELARANHIPLIYVNHERFASPLAKPVFRYMGLQAEGNYWPEHLASDLSVQSLKEGDAQLQAVDHLLVNLKRGHFDPQALENCDRNFIYCNDTAFNLAFRNGADWFRQAATGLDTSGIQAFSSEHYALIKAGLLLADKYRAAIDYPITPSEPEAWQQAMFADWVVSYARTGNLAQPDLGEFIIDASQVRAGHQAHYAYPATETDMQDILVPYSHQWTTTGWYALPGQPITISRQGSSDARLTIKLNYHRSNTNRTYQTKIYRGPLEVMQQRITVEKGDSVTFSTPYGGPIYAYLEGSASPVSVTLKASGIAKHPAVLDFSDPTQISRFNQALETTELPHVDLRTDGAEQHLRRDRFLDALNDEVPTVNALLKSIEEDHLNSVYTLAGYKVQGSSLTESLPDDVKAVCQNLFGATDCFDPALHTRKIIQHANYDQNAQCGSGCSGNPWDAAWEISPTSWGDNHELGHNLQTKRLNVHYVVAADKENWRQYGSRAGENSNNIFPYYVKWKSHYVRDGKTTPLTDGHMNHKDLFYVFMSDAAQVKNSAGERVVLNRNCEVMDEGQDRFTVPWRSNDYAVHNSYRMAFYIQMALRADQQVMASGDKLSNGFHLFTLLYQHSRIFGQYAANESDWLAHRAQLGFSGFDYQHSTYGDKTVSSMPGNDFMLVALSVITGQDWRPYFDMFGLHYTSLAADQVSKNTTKGAVPVGMYVLEDDLPPGSMSTGLDFLALSETDPTTRWPRNNSSPSQCDSL</sequence>
<keyword evidence="2" id="KW-0378">Hydrolase</keyword>
<gene>
    <name evidence="2" type="ORF">NNL38_23645</name>
</gene>
<reference evidence="2" key="1">
    <citation type="submission" date="2022-07" db="EMBL/GenBank/DDBJ databases">
        <title>Genome sequencing of Photobacterium atrarenae GJH2-4.</title>
        <authorList>
            <person name="Park S.-J."/>
        </authorList>
    </citation>
    <scope>NUCLEOTIDE SEQUENCE</scope>
    <source>
        <strain evidence="2">GJH2-4</strain>
    </source>
</reference>
<dbReference type="EC" id="3.4.24.-" evidence="2"/>
<dbReference type="EMBL" id="CP101509">
    <property type="protein sequence ID" value="UTV29993.1"/>
    <property type="molecule type" value="Genomic_DNA"/>
</dbReference>
<evidence type="ECO:0000259" key="1">
    <source>
        <dbReference type="PROSITE" id="PS51723"/>
    </source>
</evidence>
<dbReference type="NCBIfam" id="NF038322">
    <property type="entry name" value="ImpA_fam_HExGH"/>
    <property type="match status" value="1"/>
</dbReference>
<dbReference type="GO" id="GO:0008237">
    <property type="term" value="F:metallopeptidase activity"/>
    <property type="evidence" value="ECO:0007669"/>
    <property type="project" value="UniProtKB-KW"/>
</dbReference>
<dbReference type="Gene3D" id="2.60.120.1250">
    <property type="entry name" value="Peptidase M60, enhancin-like domain 1"/>
    <property type="match status" value="1"/>
</dbReference>
<dbReference type="Pfam" id="PF18642">
    <property type="entry name" value="IMPa_helical"/>
    <property type="match status" value="1"/>
</dbReference>